<dbReference type="AlphaFoldDB" id="A0A2G2UZZ6"/>
<reference evidence="1" key="2">
    <citation type="journal article" date="2017" name="J. Anim. Genet.">
        <title>Multiple reference genome sequences of hot pepper reveal the massive evolution of plant disease resistance genes by retroduplication.</title>
        <authorList>
            <person name="Kim S."/>
            <person name="Park J."/>
            <person name="Yeom S.-I."/>
            <person name="Kim Y.-M."/>
            <person name="Seo E."/>
            <person name="Kim K.-T."/>
            <person name="Kim M.-S."/>
            <person name="Lee J.M."/>
            <person name="Cheong K."/>
            <person name="Shin H.-S."/>
            <person name="Kim S.-B."/>
            <person name="Han K."/>
            <person name="Lee J."/>
            <person name="Park M."/>
            <person name="Lee H.-A."/>
            <person name="Lee H.-Y."/>
            <person name="Lee Y."/>
            <person name="Oh S."/>
            <person name="Lee J.H."/>
            <person name="Choi E."/>
            <person name="Choi E."/>
            <person name="Lee S.E."/>
            <person name="Jeon J."/>
            <person name="Kim H."/>
            <person name="Choi G."/>
            <person name="Song H."/>
            <person name="Lee J."/>
            <person name="Lee S.-C."/>
            <person name="Kwon J.-K."/>
            <person name="Lee H.-Y."/>
            <person name="Koo N."/>
            <person name="Hong Y."/>
            <person name="Kim R.W."/>
            <person name="Kang W.-H."/>
            <person name="Huh J.H."/>
            <person name="Kang B.-C."/>
            <person name="Yang T.-J."/>
            <person name="Lee Y.-H."/>
            <person name="Bennetzen J.L."/>
            <person name="Choi D."/>
        </authorList>
    </citation>
    <scope>NUCLEOTIDE SEQUENCE [LARGE SCALE GENOMIC DNA]</scope>
    <source>
        <strain evidence="1">cv. PBC81</strain>
    </source>
</reference>
<gene>
    <name evidence="1" type="ORF">CQW23_34072</name>
</gene>
<comment type="caution">
    <text evidence="1">The sequence shown here is derived from an EMBL/GenBank/DDBJ whole genome shotgun (WGS) entry which is preliminary data.</text>
</comment>
<protein>
    <recommendedName>
        <fullName evidence="2">Ubiquitin-like protease family profile domain-containing protein</fullName>
    </recommendedName>
</protein>
<sequence length="165" mass="18858">MVKPKPRYENLMEDIFSKLYTGIYTPSSHELNQLDLLNPLIFGPTDHGSSRDHSEPHVSLEKDIVVPNVEKRNATDALAIVKKNQSLSMNCGLFVEIYAEFLSDRHQIPSSEFDSGLYRTIYASLLWDYEVNKTSNGYISDNQDPPRPKHTFIPSEDIEMIDVEP</sequence>
<name>A0A2G2UZZ6_CAPBA</name>
<dbReference type="OrthoDB" id="1323071at2759"/>
<evidence type="ECO:0008006" key="2">
    <source>
        <dbReference type="Google" id="ProtNLM"/>
    </source>
</evidence>
<evidence type="ECO:0000313" key="1">
    <source>
        <dbReference type="EMBL" id="PHT26314.1"/>
    </source>
</evidence>
<dbReference type="PANTHER" id="PTHR33022">
    <property type="entry name" value="DUF1985 DOMAIN-CONTAINING PROTEIN"/>
    <property type="match status" value="1"/>
</dbReference>
<reference evidence="1" key="1">
    <citation type="journal article" date="2017" name="Genome Biol.">
        <title>New reference genome sequences of hot pepper reveal the massive evolution of plant disease-resistance genes by retroduplication.</title>
        <authorList>
            <person name="Kim S."/>
            <person name="Park J."/>
            <person name="Yeom S.I."/>
            <person name="Kim Y.M."/>
            <person name="Seo E."/>
            <person name="Kim K.T."/>
            <person name="Kim M.S."/>
            <person name="Lee J.M."/>
            <person name="Cheong K."/>
            <person name="Shin H.S."/>
            <person name="Kim S.B."/>
            <person name="Han K."/>
            <person name="Lee J."/>
            <person name="Park M."/>
            <person name="Lee H.A."/>
            <person name="Lee H.Y."/>
            <person name="Lee Y."/>
            <person name="Oh S."/>
            <person name="Lee J.H."/>
            <person name="Choi E."/>
            <person name="Choi E."/>
            <person name="Lee S.E."/>
            <person name="Jeon J."/>
            <person name="Kim H."/>
            <person name="Choi G."/>
            <person name="Song H."/>
            <person name="Lee J."/>
            <person name="Lee S.C."/>
            <person name="Kwon J.K."/>
            <person name="Lee H.Y."/>
            <person name="Koo N."/>
            <person name="Hong Y."/>
            <person name="Kim R.W."/>
            <person name="Kang W.H."/>
            <person name="Huh J.H."/>
            <person name="Kang B.C."/>
            <person name="Yang T.J."/>
            <person name="Lee Y.H."/>
            <person name="Bennetzen J.L."/>
            <person name="Choi D."/>
        </authorList>
    </citation>
    <scope>NUCLEOTIDE SEQUENCE [LARGE SCALE GENOMIC DNA]</scope>
    <source>
        <strain evidence="1">PBC81</strain>
        <tissue evidence="1">Leaf</tissue>
    </source>
</reference>
<dbReference type="PANTHER" id="PTHR33022:SF13">
    <property type="entry name" value="UBIQUITIN-LIKE PROTEASE FAMILY PROFILE DOMAIN-CONTAINING PROTEIN"/>
    <property type="match status" value="1"/>
</dbReference>
<accession>A0A2G2UZZ6</accession>
<organism evidence="1">
    <name type="scientific">Capsicum baccatum</name>
    <name type="common">Peruvian pepper</name>
    <dbReference type="NCBI Taxonomy" id="33114"/>
    <lineage>
        <taxon>Eukaryota</taxon>
        <taxon>Viridiplantae</taxon>
        <taxon>Streptophyta</taxon>
        <taxon>Embryophyta</taxon>
        <taxon>Tracheophyta</taxon>
        <taxon>Spermatophyta</taxon>
        <taxon>Magnoliopsida</taxon>
        <taxon>eudicotyledons</taxon>
        <taxon>Gunneridae</taxon>
        <taxon>Pentapetalae</taxon>
        <taxon>asterids</taxon>
        <taxon>lamiids</taxon>
        <taxon>Solanales</taxon>
        <taxon>Solanaceae</taxon>
        <taxon>Solanoideae</taxon>
        <taxon>Capsiceae</taxon>
        <taxon>Capsicum</taxon>
    </lineage>
</organism>
<dbReference type="EMBL" id="MLFT02000877">
    <property type="protein sequence ID" value="PHT26314.1"/>
    <property type="molecule type" value="Genomic_DNA"/>
</dbReference>
<proteinExistence type="predicted"/>